<evidence type="ECO:0000256" key="1">
    <source>
        <dbReference type="SAM" id="MobiDB-lite"/>
    </source>
</evidence>
<dbReference type="InterPro" id="IPR012334">
    <property type="entry name" value="Pectin_lyas_fold"/>
</dbReference>
<feature type="signal peptide" evidence="2">
    <location>
        <begin position="1"/>
        <end position="21"/>
    </location>
</feature>
<feature type="chain" id="PRO_5040110622" evidence="2">
    <location>
        <begin position="22"/>
        <end position="1525"/>
    </location>
</feature>
<dbReference type="Gene3D" id="2.160.20.10">
    <property type="entry name" value="Single-stranded right-handed beta-helix, Pectin lyase-like"/>
    <property type="match status" value="2"/>
</dbReference>
<dbReference type="InterPro" id="IPR011050">
    <property type="entry name" value="Pectin_lyase_fold/virulence"/>
</dbReference>
<dbReference type="GO" id="GO:0004650">
    <property type="term" value="F:polygalacturonase activity"/>
    <property type="evidence" value="ECO:0007669"/>
    <property type="project" value="InterPro"/>
</dbReference>
<comment type="caution">
    <text evidence="4">The sequence shown here is derived from an EMBL/GenBank/DDBJ whole genome shotgun (WGS) entry which is preliminary data.</text>
</comment>
<feature type="compositionally biased region" description="Low complexity" evidence="1">
    <location>
        <begin position="1401"/>
        <end position="1421"/>
    </location>
</feature>
<dbReference type="Proteomes" id="UP000801864">
    <property type="component" value="Unassembled WGS sequence"/>
</dbReference>
<dbReference type="PANTHER" id="PTHR33928">
    <property type="entry name" value="POLYGALACTURONASE QRT3"/>
    <property type="match status" value="1"/>
</dbReference>
<keyword evidence="2" id="KW-0732">Signal</keyword>
<feature type="region of interest" description="Disordered" evidence="1">
    <location>
        <begin position="995"/>
        <end position="1047"/>
    </location>
</feature>
<feature type="domain" description="Rhamnogalacturonase A/B/Epimerase-like pectate lyase" evidence="3">
    <location>
        <begin position="135"/>
        <end position="372"/>
    </location>
</feature>
<accession>A0A9P4XBM1</accession>
<evidence type="ECO:0000256" key="2">
    <source>
        <dbReference type="SAM" id="SignalP"/>
    </source>
</evidence>
<gene>
    <name evidence="4" type="ORF">CFAM422_008530</name>
</gene>
<proteinExistence type="predicted"/>
<keyword evidence="5" id="KW-1185">Reference proteome</keyword>
<dbReference type="SUPFAM" id="SSF51126">
    <property type="entry name" value="Pectin lyase-like"/>
    <property type="match status" value="2"/>
</dbReference>
<dbReference type="InterPro" id="IPR024535">
    <property type="entry name" value="RHGA/B-epi-like_pectate_lyase"/>
</dbReference>
<dbReference type="EMBL" id="QLNT01000015">
    <property type="protein sequence ID" value="KAF3067717.1"/>
    <property type="molecule type" value="Genomic_DNA"/>
</dbReference>
<evidence type="ECO:0000313" key="4">
    <source>
        <dbReference type="EMBL" id="KAF3067717.1"/>
    </source>
</evidence>
<dbReference type="InterPro" id="IPR039279">
    <property type="entry name" value="QRT3-like"/>
</dbReference>
<feature type="region of interest" description="Disordered" evidence="1">
    <location>
        <begin position="1388"/>
        <end position="1421"/>
    </location>
</feature>
<evidence type="ECO:0000313" key="5">
    <source>
        <dbReference type="Proteomes" id="UP000801864"/>
    </source>
</evidence>
<organism evidence="4 5">
    <name type="scientific">Trichoderma lentiforme</name>
    <dbReference type="NCBI Taxonomy" id="1567552"/>
    <lineage>
        <taxon>Eukaryota</taxon>
        <taxon>Fungi</taxon>
        <taxon>Dikarya</taxon>
        <taxon>Ascomycota</taxon>
        <taxon>Pezizomycotina</taxon>
        <taxon>Sordariomycetes</taxon>
        <taxon>Hypocreomycetidae</taxon>
        <taxon>Hypocreales</taxon>
        <taxon>Hypocreaceae</taxon>
        <taxon>Trichoderma</taxon>
    </lineage>
</organism>
<sequence length="1525" mass="160345">MTGPLPLFLTLLAAQVSLVRSATPPHLPANVTALPYDPRPAPSYMVDNQHNYYHTAPDKGKQNGPVWRYSGSLEKFMTNLGKGTVIRGGYKGFNGTKKTNFKAPKKRQSSDDYWLTTLGPLGAQPLAGGNDYQFFRNVVDDFGADNSGDTDTTEALNAAVASWNKNSVGGNQTRCGEECGNTFSQGAIVYFPPGTYKICSPVIQYYYTQFIGDPNDMPTIKGCDTFAGIALFDTDPYIPLESGAQWYVNQNQFFRQIRNFEFDLTDMPESTADQGQDLVPTGIHWQVAQATSLQNLIFSMPTTSTTTAVGIFSENGSGGFVSNLIFDGGNIGWRAGSQQYTARNLQFNFCNTAIQMVWDWGWTWQQIDINGGSIAFNISGIGGDTGQGTGSVSIIDTIISGTKVGILTNNAGTSPNIVLDNTVFDGVTSPVLIDGGSTLLSGNSDLWATGKRYNGSAGSSQTGDVTAPAKAKGLLDSKGFLYVRERPQYEDQSAGSFLVATTDGGCKNDGSGDQQSCINSFLQKAVSGGKIAYFPAGIYTVGGTIVIPTGSKVQGSSWSQIQGSGFYFSDMHDPKVMIQVGNEGDVGTMEIVEMLFSVKGNTAGAILMEWNTAASDQGAAGMWDSHFRVGGALGSDLDLATCPKFSENPECIAASLMFHVTPQANGYFENVWAWVADHDNDQSIFNQPDSTITQVAIFGARGMLIESQGPSWFYGSGSEHSVLYNYLLSGAKNVYMGHIQTESPYFQPVPGAPAPFDAAASFPNDPDFSHCNFTADTDNEQCRYSWGLQIIDSTDVTIHGAGLYSFFNAFYKDCEDTRNCQESILEVKGSTGVVIYNLFTVATVDIANGIDGTKILQSDGNQRGYTTEVSVWLPLPGADNVNIVWVGTDIWQTPTVSCSSAPCMLILPTSSLASNTTISPSQYVTSFEYGGIGPTSIAGIGTTSVFKTTTTTVTITIPTIVTGGIPYSNVNVTGTGPTPITIYPSVNIPPVNVPLPDGSGGTTTRKVTLPPWPEVNGGPGSEIFTDPGTEPGQSSGTSGSSGGSSGSSTTYYTPLGFPVTIPKATVTTVTFPASTGAITISCPATTSVVFKTPAIAVGTTCTNSNPLTLYFACPTTKVFTFLAATTAEASVDCSLVTSWSTGQADSTTPLPVFATWPPFGQIVPVTTSVSKPQPTDDGVVVPCTAWFFFICISWGELHIGGWHWILPPGIYGPGPPPVGLIRWPPGVTIKGNLPDWPKITIGEDNQLTTDDEPECQTETAEACITTTFVSASTTLSSASTCETISGCSITVSDSSTTDVVGTQTPAPIGTWYDEVWSTDDLGQAYTNSVLSVLSASLAAARASSGGTTISFTSGPTAGPTCKGGTTACGGTICSGYWCTPSPTGYPPGYQDPKDPSSGGYSAPTTSIGSSTSSKPIQSSSTRSCTATDVCNCDEDGCDECSPACCANGTCPTSSSKPPPASSSADPCANFDCRACGSPFDDPCCMSSHCQDRVVFTLAGGRVTTVASVSASKTSSSAKGVSSSKR</sequence>
<dbReference type="CDD" id="cd23668">
    <property type="entry name" value="GH55_beta13glucanase-like"/>
    <property type="match status" value="1"/>
</dbReference>
<name>A0A9P4XBM1_9HYPO</name>
<evidence type="ECO:0000259" key="3">
    <source>
        <dbReference type="Pfam" id="PF12708"/>
    </source>
</evidence>
<feature type="domain" description="Rhamnogalacturonase A/B/Epimerase-like pectate lyase" evidence="3">
    <location>
        <begin position="501"/>
        <end position="562"/>
    </location>
</feature>
<reference evidence="4 5" key="1">
    <citation type="submission" date="2018-06" db="EMBL/GenBank/DDBJ databases">
        <title>Genome analysis of cellulolytic fungus Trichoderma lentiforme CFAM-422.</title>
        <authorList>
            <person name="Steindorff A.S."/>
            <person name="Formighieri E.F."/>
            <person name="Midorikawa G.E.O."/>
            <person name="Tamietti M.S."/>
            <person name="Ramos E.Z."/>
            <person name="Silva A.S."/>
            <person name="Bon E.P.S."/>
            <person name="Mendes T.D."/>
            <person name="Damaso M.C.T."/>
            <person name="Favaro L.C.L."/>
        </authorList>
    </citation>
    <scope>NUCLEOTIDE SEQUENCE [LARGE SCALE GENOMIC DNA]</scope>
    <source>
        <strain evidence="4 5">CFAM-422</strain>
    </source>
</reference>
<dbReference type="Pfam" id="PF12708">
    <property type="entry name" value="Pect-lyase_RHGA_epim"/>
    <property type="match status" value="2"/>
</dbReference>
<dbReference type="PANTHER" id="PTHR33928:SF2">
    <property type="entry name" value="PECTATE LYASE SUPERFAMILY PROTEIN DOMAIN-CONTAINING PROTEIN-RELATED"/>
    <property type="match status" value="1"/>
</dbReference>
<protein>
    <submittedName>
        <fullName evidence="4">Glucan 1,3-beta-glucosidase</fullName>
    </submittedName>
</protein>